<feature type="region of interest" description="Disordered" evidence="1">
    <location>
        <begin position="1"/>
        <end position="52"/>
    </location>
</feature>
<evidence type="ECO:0000313" key="3">
    <source>
        <dbReference type="Proteomes" id="UP001596012"/>
    </source>
</evidence>
<reference evidence="3" key="1">
    <citation type="journal article" date="2019" name="Int. J. Syst. Evol. Microbiol.">
        <title>The Global Catalogue of Microorganisms (GCM) 10K type strain sequencing project: providing services to taxonomists for standard genome sequencing and annotation.</title>
        <authorList>
            <consortium name="The Broad Institute Genomics Platform"/>
            <consortium name="The Broad Institute Genome Sequencing Center for Infectious Disease"/>
            <person name="Wu L."/>
            <person name="Ma J."/>
        </authorList>
    </citation>
    <scope>NUCLEOTIDE SEQUENCE [LARGE SCALE GENOMIC DNA]</scope>
    <source>
        <strain evidence="3">DT43</strain>
    </source>
</reference>
<dbReference type="Proteomes" id="UP001596012">
    <property type="component" value="Unassembled WGS sequence"/>
</dbReference>
<dbReference type="RefSeq" id="WP_386351675.1">
    <property type="nucleotide sequence ID" value="NZ_JBHSFG010000085.1"/>
</dbReference>
<protein>
    <submittedName>
        <fullName evidence="2">Uncharacterized protein</fullName>
    </submittedName>
</protein>
<feature type="compositionally biased region" description="Gly residues" evidence="1">
    <location>
        <begin position="27"/>
        <end position="44"/>
    </location>
</feature>
<evidence type="ECO:0000256" key="1">
    <source>
        <dbReference type="SAM" id="MobiDB-lite"/>
    </source>
</evidence>
<organism evidence="2 3">
    <name type="scientific">Streptomyces xiangluensis</name>
    <dbReference type="NCBI Taxonomy" id="2665720"/>
    <lineage>
        <taxon>Bacteria</taxon>
        <taxon>Bacillati</taxon>
        <taxon>Actinomycetota</taxon>
        <taxon>Actinomycetes</taxon>
        <taxon>Kitasatosporales</taxon>
        <taxon>Streptomycetaceae</taxon>
        <taxon>Streptomyces</taxon>
    </lineage>
</organism>
<keyword evidence="3" id="KW-1185">Reference proteome</keyword>
<accession>A0ABV8YZF6</accession>
<gene>
    <name evidence="2" type="ORF">ACFPH6_40225</name>
</gene>
<dbReference type="EMBL" id="JBHSFG010000085">
    <property type="protein sequence ID" value="MFC4470653.1"/>
    <property type="molecule type" value="Genomic_DNA"/>
</dbReference>
<proteinExistence type="predicted"/>
<name>A0ABV8YZF6_9ACTN</name>
<evidence type="ECO:0000313" key="2">
    <source>
        <dbReference type="EMBL" id="MFC4470653.1"/>
    </source>
</evidence>
<sequence>MGEHLRGRFGRKQLLGVSGGENHSLGETGGLGGPPEEGGVGRRPGVGMIRSSNGRHCAVSGLVVAARMYETHPRT</sequence>
<comment type="caution">
    <text evidence="2">The sequence shown here is derived from an EMBL/GenBank/DDBJ whole genome shotgun (WGS) entry which is preliminary data.</text>
</comment>